<keyword evidence="3 6" id="KW-1133">Transmembrane helix</keyword>
<comment type="subcellular location">
    <subcellularLocation>
        <location evidence="1">Membrane</location>
        <topology evidence="1">Single-pass membrane protein</topology>
    </subcellularLocation>
</comment>
<dbReference type="InterPro" id="IPR033121">
    <property type="entry name" value="PEPTIDASE_A1"/>
</dbReference>
<dbReference type="Gene3D" id="2.40.70.10">
    <property type="entry name" value="Acid Proteases"/>
    <property type="match status" value="2"/>
</dbReference>
<evidence type="ECO:0000256" key="2">
    <source>
        <dbReference type="ARBA" id="ARBA00022692"/>
    </source>
</evidence>
<dbReference type="InterPro" id="IPR051694">
    <property type="entry name" value="Immunoregulatory_rcpt-like"/>
</dbReference>
<sequence length="585" mass="62059">MRLNGCIPAITILALSITITTQQTIETSWSSNNMGSDGPWQGVEVTVGDDQTMTLYPGTIFYSWLIPPDYCDFNRTLGCPAGSNGLYNKEKSFNQFTGSTGGIQFSPPASDMSRGIDIQGPPATSWVDQMTIASSVNVPNVSVAILNKPGVAYPDGKWYPLSAGCLGLGGFGSVNQTFGLTGGSSINASLIPGHLWESGRVSSNSFGMHFGSAVSGSSVAGSLQWGGYDKSRVLGDVLTTHNSDGELFARARLTGLSLEVADGVSPFNASEATEDNLLGSNNQVDVDLDGCSPYLTFSKATCDRIAEHLPVTYDQDLGLYLWDTSSPQYPRVVSSASSLAFTIESPKPEGDKDTITVRVPFAHLNLTLSAPLKSTPTPYFPCFTGGRAGADAAVLGRAFLQDAFLGANWATKTWWLAQAPGPRLGNRDVEEIAQSDVTISGSDQAWAESWRGTWTPLEEGVEPTGPLSSPQPPPSTSAEPEPEPESSGLPTGAIAGIGVGAGVLVLAAIGGLVFFFLRRRRKAKAAELHAVPAPAPETELSHWGYGGYNTQHGYAEKEVYKPQTEPAEMYTGGEHQPGYTRQELP</sequence>
<dbReference type="PANTHER" id="PTHR15549">
    <property type="entry name" value="PAIRED IMMUNOGLOBULIN-LIKE TYPE 2 RECEPTOR"/>
    <property type="match status" value="1"/>
</dbReference>
<dbReference type="PROSITE" id="PS51767">
    <property type="entry name" value="PEPTIDASE_A1"/>
    <property type="match status" value="1"/>
</dbReference>
<protein>
    <submittedName>
        <fullName evidence="9">Aspartic peptidase domain-containing protein</fullName>
    </submittedName>
</protein>
<evidence type="ECO:0000256" key="4">
    <source>
        <dbReference type="ARBA" id="ARBA00023136"/>
    </source>
</evidence>
<keyword evidence="4 6" id="KW-0472">Membrane</keyword>
<evidence type="ECO:0000256" key="3">
    <source>
        <dbReference type="ARBA" id="ARBA00022989"/>
    </source>
</evidence>
<feature type="region of interest" description="Disordered" evidence="5">
    <location>
        <begin position="456"/>
        <end position="491"/>
    </location>
</feature>
<evidence type="ECO:0000256" key="1">
    <source>
        <dbReference type="ARBA" id="ARBA00004167"/>
    </source>
</evidence>
<proteinExistence type="predicted"/>
<evidence type="ECO:0000256" key="6">
    <source>
        <dbReference type="SAM" id="Phobius"/>
    </source>
</evidence>
<dbReference type="SUPFAM" id="SSF50630">
    <property type="entry name" value="Acid proteases"/>
    <property type="match status" value="1"/>
</dbReference>
<feature type="chain" id="PRO_5040401983" evidence="7">
    <location>
        <begin position="23"/>
        <end position="585"/>
    </location>
</feature>
<evidence type="ECO:0000256" key="7">
    <source>
        <dbReference type="SAM" id="SignalP"/>
    </source>
</evidence>
<gene>
    <name evidence="9" type="ORF">F5X68DRAFT_25888</name>
</gene>
<feature type="transmembrane region" description="Helical" evidence="6">
    <location>
        <begin position="493"/>
        <end position="517"/>
    </location>
</feature>
<evidence type="ECO:0000313" key="9">
    <source>
        <dbReference type="EMBL" id="KAH6681016.1"/>
    </source>
</evidence>
<dbReference type="OrthoDB" id="4074350at2759"/>
<keyword evidence="7" id="KW-0732">Signal</keyword>
<dbReference type="GO" id="GO:0071944">
    <property type="term" value="C:cell periphery"/>
    <property type="evidence" value="ECO:0007669"/>
    <property type="project" value="UniProtKB-ARBA"/>
</dbReference>
<reference evidence="9" key="1">
    <citation type="journal article" date="2021" name="Nat. Commun.">
        <title>Genetic determinants of endophytism in the Arabidopsis root mycobiome.</title>
        <authorList>
            <person name="Mesny F."/>
            <person name="Miyauchi S."/>
            <person name="Thiergart T."/>
            <person name="Pickel B."/>
            <person name="Atanasova L."/>
            <person name="Karlsson M."/>
            <person name="Huettel B."/>
            <person name="Barry K.W."/>
            <person name="Haridas S."/>
            <person name="Chen C."/>
            <person name="Bauer D."/>
            <person name="Andreopoulos W."/>
            <person name="Pangilinan J."/>
            <person name="LaButti K."/>
            <person name="Riley R."/>
            <person name="Lipzen A."/>
            <person name="Clum A."/>
            <person name="Drula E."/>
            <person name="Henrissat B."/>
            <person name="Kohler A."/>
            <person name="Grigoriev I.V."/>
            <person name="Martin F.M."/>
            <person name="Hacquard S."/>
        </authorList>
    </citation>
    <scope>NUCLEOTIDE SEQUENCE</scope>
    <source>
        <strain evidence="9">MPI-SDFR-AT-0117</strain>
    </source>
</reference>
<evidence type="ECO:0000313" key="10">
    <source>
        <dbReference type="Proteomes" id="UP000770015"/>
    </source>
</evidence>
<dbReference type="CDD" id="cd12087">
    <property type="entry name" value="TM_EGFR-like"/>
    <property type="match status" value="1"/>
</dbReference>
<dbReference type="EMBL" id="JAGSXJ010000019">
    <property type="protein sequence ID" value="KAH6681016.1"/>
    <property type="molecule type" value="Genomic_DNA"/>
</dbReference>
<feature type="domain" description="Peptidase A1" evidence="8">
    <location>
        <begin position="41"/>
        <end position="417"/>
    </location>
</feature>
<keyword evidence="2 6" id="KW-0812">Transmembrane</keyword>
<feature type="region of interest" description="Disordered" evidence="5">
    <location>
        <begin position="564"/>
        <end position="585"/>
    </location>
</feature>
<dbReference type="InterPro" id="IPR021109">
    <property type="entry name" value="Peptidase_aspartic_dom_sf"/>
</dbReference>
<evidence type="ECO:0000256" key="5">
    <source>
        <dbReference type="SAM" id="MobiDB-lite"/>
    </source>
</evidence>
<name>A0A9P8V7K7_9PEZI</name>
<evidence type="ECO:0000259" key="8">
    <source>
        <dbReference type="PROSITE" id="PS51767"/>
    </source>
</evidence>
<dbReference type="GO" id="GO:0016020">
    <property type="term" value="C:membrane"/>
    <property type="evidence" value="ECO:0007669"/>
    <property type="project" value="UniProtKB-SubCell"/>
</dbReference>
<dbReference type="AlphaFoldDB" id="A0A9P8V7K7"/>
<comment type="caution">
    <text evidence="9">The sequence shown here is derived from an EMBL/GenBank/DDBJ whole genome shotgun (WGS) entry which is preliminary data.</text>
</comment>
<accession>A0A9P8V7K7</accession>
<dbReference type="Proteomes" id="UP000770015">
    <property type="component" value="Unassembled WGS sequence"/>
</dbReference>
<keyword evidence="10" id="KW-1185">Reference proteome</keyword>
<organism evidence="9 10">
    <name type="scientific">Plectosphaerella plurivora</name>
    <dbReference type="NCBI Taxonomy" id="936078"/>
    <lineage>
        <taxon>Eukaryota</taxon>
        <taxon>Fungi</taxon>
        <taxon>Dikarya</taxon>
        <taxon>Ascomycota</taxon>
        <taxon>Pezizomycotina</taxon>
        <taxon>Sordariomycetes</taxon>
        <taxon>Hypocreomycetidae</taxon>
        <taxon>Glomerellales</taxon>
        <taxon>Plectosphaerellaceae</taxon>
        <taxon>Plectosphaerella</taxon>
    </lineage>
</organism>
<feature type="signal peptide" evidence="7">
    <location>
        <begin position="1"/>
        <end position="22"/>
    </location>
</feature>